<dbReference type="SMART" id="SM00054">
    <property type="entry name" value="EFh"/>
    <property type="match status" value="1"/>
</dbReference>
<dbReference type="SUPFAM" id="SSF47473">
    <property type="entry name" value="EF-hand"/>
    <property type="match status" value="1"/>
</dbReference>
<dbReference type="PROSITE" id="PS00018">
    <property type="entry name" value="EF_HAND_1"/>
    <property type="match status" value="1"/>
</dbReference>
<protein>
    <recommendedName>
        <fullName evidence="2">EF-hand domain-containing protein</fullName>
    </recommendedName>
</protein>
<dbReference type="PROSITE" id="PS50222">
    <property type="entry name" value="EF_HAND_2"/>
    <property type="match status" value="1"/>
</dbReference>
<evidence type="ECO:0000256" key="1">
    <source>
        <dbReference type="ARBA" id="ARBA00022837"/>
    </source>
</evidence>
<feature type="domain" description="EF-hand" evidence="2">
    <location>
        <begin position="111"/>
        <end position="146"/>
    </location>
</feature>
<keyword evidence="1" id="KW-0106">Calcium</keyword>
<dbReference type="EMBL" id="SNRW01001534">
    <property type="protein sequence ID" value="KAA6396032.1"/>
    <property type="molecule type" value="Genomic_DNA"/>
</dbReference>
<dbReference type="GO" id="GO:0005509">
    <property type="term" value="F:calcium ion binding"/>
    <property type="evidence" value="ECO:0007669"/>
    <property type="project" value="InterPro"/>
</dbReference>
<reference evidence="3 4" key="1">
    <citation type="submission" date="2019-03" db="EMBL/GenBank/DDBJ databases">
        <title>Single cell metagenomics reveals metabolic interactions within the superorganism composed of flagellate Streblomastix strix and complex community of Bacteroidetes bacteria on its surface.</title>
        <authorList>
            <person name="Treitli S.C."/>
            <person name="Kolisko M."/>
            <person name="Husnik F."/>
            <person name="Keeling P."/>
            <person name="Hampl V."/>
        </authorList>
    </citation>
    <scope>NUCLEOTIDE SEQUENCE [LARGE SCALE GENOMIC DNA]</scope>
    <source>
        <strain evidence="3">ST1C</strain>
    </source>
</reference>
<name>A0A5J4WN63_9EUKA</name>
<dbReference type="AlphaFoldDB" id="A0A5J4WN63"/>
<dbReference type="InterPro" id="IPR011992">
    <property type="entry name" value="EF-hand-dom_pair"/>
</dbReference>
<dbReference type="InterPro" id="IPR018247">
    <property type="entry name" value="EF_Hand_1_Ca_BS"/>
</dbReference>
<organism evidence="3 4">
    <name type="scientific">Streblomastix strix</name>
    <dbReference type="NCBI Taxonomy" id="222440"/>
    <lineage>
        <taxon>Eukaryota</taxon>
        <taxon>Metamonada</taxon>
        <taxon>Preaxostyla</taxon>
        <taxon>Oxymonadida</taxon>
        <taxon>Streblomastigidae</taxon>
        <taxon>Streblomastix</taxon>
    </lineage>
</organism>
<gene>
    <name evidence="3" type="ORF">EZS28_008434</name>
</gene>
<evidence type="ECO:0000313" key="3">
    <source>
        <dbReference type="EMBL" id="KAA6396032.1"/>
    </source>
</evidence>
<feature type="non-terminal residue" evidence="3">
    <location>
        <position position="334"/>
    </location>
</feature>
<dbReference type="Proteomes" id="UP000324800">
    <property type="component" value="Unassembled WGS sequence"/>
</dbReference>
<proteinExistence type="predicted"/>
<comment type="caution">
    <text evidence="3">The sequence shown here is derived from an EMBL/GenBank/DDBJ whole genome shotgun (WGS) entry which is preliminary data.</text>
</comment>
<dbReference type="InterPro" id="IPR002048">
    <property type="entry name" value="EF_hand_dom"/>
</dbReference>
<evidence type="ECO:0000259" key="2">
    <source>
        <dbReference type="PROSITE" id="PS50222"/>
    </source>
</evidence>
<sequence>MGSSTEHTVPAAHLAISKQRGDARVSDGDLALFSFKSNYLKISTSYRKLQIFKYVFGEQYFREQFEAQGVSPNVAIVENITKALADINTEQTEFVLYDKFLATVSDVQFNINLREIEVAIIEVDIDKDGRINYSEFAKVAAHALDTAQTNGPQLHTQERPRVHIPGMLQDEFESTLTRKIDEHEIVSNGVLDRHSLRYALKDHEVRLTRREVNLIMEHLERKYPDGTFDVDVVHETFELLFEAYEDNLLQLPPNEQAVHDVLVRTFQSLDTEKTGELAVPETQNGFFLTDYILIGLQIHALLGLLTDLIVSVNQVAFVDIISSWITQILQRTDL</sequence>
<evidence type="ECO:0000313" key="4">
    <source>
        <dbReference type="Proteomes" id="UP000324800"/>
    </source>
</evidence>
<dbReference type="Gene3D" id="1.10.238.10">
    <property type="entry name" value="EF-hand"/>
    <property type="match status" value="1"/>
</dbReference>
<accession>A0A5J4WN63</accession>